<gene>
    <name evidence="11" type="ORF">TPA0910_43260</name>
</gene>
<feature type="transmembrane region" description="Helical" evidence="8">
    <location>
        <begin position="954"/>
        <end position="979"/>
    </location>
</feature>
<feature type="compositionally biased region" description="Basic and acidic residues" evidence="7">
    <location>
        <begin position="1054"/>
        <end position="1071"/>
    </location>
</feature>
<keyword evidence="4" id="KW-0067">ATP-binding</keyword>
<reference evidence="11" key="1">
    <citation type="submission" date="2024-05" db="EMBL/GenBank/DDBJ databases">
        <title>Whole genome shotgun sequence of Streptomyces hygroscopicus NBRC 113678.</title>
        <authorList>
            <person name="Komaki H."/>
            <person name="Tamura T."/>
        </authorList>
    </citation>
    <scope>NUCLEOTIDE SEQUENCE</scope>
    <source>
        <strain evidence="11">N11-34</strain>
    </source>
</reference>
<dbReference type="NCBIfam" id="TIGR02868">
    <property type="entry name" value="CydC"/>
    <property type="match status" value="1"/>
</dbReference>
<dbReference type="PROSITE" id="PS50893">
    <property type="entry name" value="ABC_TRANSPORTER_2"/>
    <property type="match status" value="2"/>
</dbReference>
<evidence type="ECO:0000256" key="7">
    <source>
        <dbReference type="SAM" id="MobiDB-lite"/>
    </source>
</evidence>
<dbReference type="InterPro" id="IPR017871">
    <property type="entry name" value="ABC_transporter-like_CS"/>
</dbReference>
<dbReference type="InterPro" id="IPR014223">
    <property type="entry name" value="ABC_CydC/D"/>
</dbReference>
<dbReference type="PANTHER" id="PTHR24221">
    <property type="entry name" value="ATP-BINDING CASSETTE SUB-FAMILY B"/>
    <property type="match status" value="1"/>
</dbReference>
<feature type="transmembrane region" description="Helical" evidence="8">
    <location>
        <begin position="20"/>
        <end position="44"/>
    </location>
</feature>
<dbReference type="InterPro" id="IPR027417">
    <property type="entry name" value="P-loop_NTPase"/>
</dbReference>
<feature type="transmembrane region" description="Helical" evidence="8">
    <location>
        <begin position="138"/>
        <end position="156"/>
    </location>
</feature>
<dbReference type="InterPro" id="IPR003593">
    <property type="entry name" value="AAA+_ATPase"/>
</dbReference>
<evidence type="ECO:0000259" key="9">
    <source>
        <dbReference type="PROSITE" id="PS50893"/>
    </source>
</evidence>
<dbReference type="PROSITE" id="PS00211">
    <property type="entry name" value="ABC_TRANSPORTER_1"/>
    <property type="match status" value="2"/>
</dbReference>
<dbReference type="InterPro" id="IPR011527">
    <property type="entry name" value="ABC1_TM_dom"/>
</dbReference>
<sequence>MFHVKPIDSRLLRYARATRFFLAASVALGLVGAGLVIAQAMLIAEIVVGAFQRGDGAGALTLPLGLLALVALGRAVVSWLTELAAHRASAAVKSELRLRLLERAVRLGPSWLDSQRTGALTTLATRGIDALDDYFARYLPQLGLAVVVPVAVLARIVTADWISALIIVVTLPLIPLFMVLIGWATQSRMDRQWRLLSRLSGHFLDVVAGLPTLKVFGRAKAQAASIRAITADYRRATLKTLRLAFLSSFALELLATVSVALVAVDIGMRLVHGEMDLFTGLMVLVLAPEAYLPLRQVGAQYHAAAEGLAAADEVFAVLERALPSSAADGSPAPDARGAALTLDGLMVRHPGRTAPSLARTSFEIRPGETVAVVGPSGAGKSTLLNAVLGFAVPDQGRVLIGGRDLASLDPESWRRQIAWVPQRPYLFAGTIAENVRLARPDADDEAVRAALRDADAYRFVSALPDGIETRLGEMGAGLSAGQRQRIALARAFLADRPVLLLDEPTANLDGETEASVVEAVRRLAEGRTVLLVVHRPALLPLADRVLRLPGPTASPLPASGGGSGRVSVAGARAGATGAGAIRNPRAEAPVSATAGVGAGVGDADAGGAAGGVGDADADGAAGGVGDADTDAGPGRLAAAPAGVGHESMTGVVSGVGDESAAGVAAGVGHESMAGAASRAGHESSADVGSGERPAGAWAGRGSGSAGRTVSRGPRAHAGPGALARVRAAARGTRGRFALALLLGSLALVSAVGLMAVSGWLISRAVQQPPVLYLMVAVTATRAFGIGRAAFRYAERLVSHDAVLRVLADLRVAVYRRLERIAPAGLGRTRRGDLLSRLVADVDTVQDYFLRWLLPVGSALTVSVASVGFLTWVLPGAGAVLAAGLLVAGVGVPLVSGALARRAERRLAPARGALSAQVVDLLAGTAELTVAGALPRRLDALRRADGALTRIARRAAAATGAGAGLSALICGLTVAAAAWLGVSAVADGRIHGVWLAVVVLTPLAAFEAVAGLPLAVQHRQRVRRAAERVYEVMDEPLPAREPGQARVVEPRCGQGRREEPLGGRAWGEKARCGQARREEPLGGRAWGGEAHGGQAWGEDARCVQARCGEADGEETWGEEAHGGQGRVAESRGGQAWGGEALGGQARGEDARCVQARCGEADGEETWSEESRGCQGRCGEADGEGTWGEEPPDTPYPLVLRGITARHPGQAAPALDGFGLELRPGHRVAVVGPSGAGKTTLAQVLLRFLDAEGGTYTLGGRNAAALDGDAVRRLVGLCAQDAHVFDSSLRENLRLARTGASDGELRAALAEARLLDWVDGLPDGLDTLVGEQGARLSGGQRQRLALARALLADFPVLVLDEPAEHLDLPTADALTADLLSATRGRTTVLITHRLAGLDAVDEVIVLDGGRAVQRGTYRELAAADGPFRRMLEREAAEGGILVGAGQSADG</sequence>
<dbReference type="PANTHER" id="PTHR24221:SF590">
    <property type="entry name" value="COMPONENT LINKED WITH THE ASSEMBLY OF CYTOCHROME' TRANSPORT TRANSMEMBRANE ATP-BINDING PROTEIN ABC TRANSPORTER CYDD-RELATED"/>
    <property type="match status" value="1"/>
</dbReference>
<accession>A0ABQ3U2T2</accession>
<feature type="transmembrane region" description="Helical" evidence="8">
    <location>
        <begin position="879"/>
        <end position="899"/>
    </location>
</feature>
<name>A0ABQ3U2T2_STRHY</name>
<feature type="compositionally biased region" description="Low complexity" evidence="7">
    <location>
        <begin position="705"/>
        <end position="717"/>
    </location>
</feature>
<keyword evidence="3" id="KW-0547">Nucleotide-binding</keyword>
<evidence type="ECO:0000256" key="1">
    <source>
        <dbReference type="ARBA" id="ARBA00004651"/>
    </source>
</evidence>
<evidence type="ECO:0000256" key="3">
    <source>
        <dbReference type="ARBA" id="ARBA00022741"/>
    </source>
</evidence>
<dbReference type="Gene3D" id="1.20.1560.10">
    <property type="entry name" value="ABC transporter type 1, transmembrane domain"/>
    <property type="match status" value="2"/>
</dbReference>
<evidence type="ECO:0000256" key="2">
    <source>
        <dbReference type="ARBA" id="ARBA00022692"/>
    </source>
</evidence>
<feature type="domain" description="ABC transmembrane type-1" evidence="10">
    <location>
        <begin position="737"/>
        <end position="1020"/>
    </location>
</feature>
<evidence type="ECO:0000256" key="5">
    <source>
        <dbReference type="ARBA" id="ARBA00022989"/>
    </source>
</evidence>
<dbReference type="Pfam" id="PF00664">
    <property type="entry name" value="ABC_membrane"/>
    <property type="match status" value="2"/>
</dbReference>
<feature type="region of interest" description="Disordered" evidence="7">
    <location>
        <begin position="1051"/>
        <end position="1071"/>
    </location>
</feature>
<feature type="transmembrane region" description="Helical" evidence="8">
    <location>
        <begin position="243"/>
        <end position="263"/>
    </location>
</feature>
<dbReference type="InterPro" id="IPR036640">
    <property type="entry name" value="ABC1_TM_sf"/>
</dbReference>
<keyword evidence="6 8" id="KW-0472">Membrane</keyword>
<dbReference type="CDD" id="cd03228">
    <property type="entry name" value="ABCC_MRP_Like"/>
    <property type="match status" value="1"/>
</dbReference>
<feature type="transmembrane region" description="Helical" evidence="8">
    <location>
        <begin position="162"/>
        <end position="184"/>
    </location>
</feature>
<dbReference type="Proteomes" id="UP001054854">
    <property type="component" value="Unassembled WGS sequence"/>
</dbReference>
<dbReference type="SUPFAM" id="SSF52540">
    <property type="entry name" value="P-loop containing nucleoside triphosphate hydrolases"/>
    <property type="match status" value="2"/>
</dbReference>
<feature type="transmembrane region" description="Helical" evidence="8">
    <location>
        <begin position="56"/>
        <end position="77"/>
    </location>
</feature>
<feature type="transmembrane region" description="Helical" evidence="8">
    <location>
        <begin position="991"/>
        <end position="1015"/>
    </location>
</feature>
<evidence type="ECO:0000256" key="8">
    <source>
        <dbReference type="SAM" id="Phobius"/>
    </source>
</evidence>
<evidence type="ECO:0000256" key="6">
    <source>
        <dbReference type="ARBA" id="ARBA00023136"/>
    </source>
</evidence>
<organism evidence="11 12">
    <name type="scientific">Streptomyces hygroscopicus</name>
    <dbReference type="NCBI Taxonomy" id="1912"/>
    <lineage>
        <taxon>Bacteria</taxon>
        <taxon>Bacillati</taxon>
        <taxon>Actinomycetota</taxon>
        <taxon>Actinomycetes</taxon>
        <taxon>Kitasatosporales</taxon>
        <taxon>Streptomycetaceae</taxon>
        <taxon>Streptomyces</taxon>
        <taxon>Streptomyces violaceusniger group</taxon>
    </lineage>
</organism>
<evidence type="ECO:0000259" key="10">
    <source>
        <dbReference type="PROSITE" id="PS50929"/>
    </source>
</evidence>
<keyword evidence="12" id="KW-1185">Reference proteome</keyword>
<dbReference type="NCBIfam" id="TIGR02857">
    <property type="entry name" value="CydD"/>
    <property type="match status" value="1"/>
</dbReference>
<dbReference type="InterPro" id="IPR039421">
    <property type="entry name" value="Type_1_exporter"/>
</dbReference>
<evidence type="ECO:0008006" key="13">
    <source>
        <dbReference type="Google" id="ProtNLM"/>
    </source>
</evidence>
<dbReference type="Gene3D" id="3.40.50.300">
    <property type="entry name" value="P-loop containing nucleotide triphosphate hydrolases"/>
    <property type="match status" value="2"/>
</dbReference>
<dbReference type="CDD" id="cd18584">
    <property type="entry name" value="ABC_6TM_AarD_CydD"/>
    <property type="match status" value="1"/>
</dbReference>
<evidence type="ECO:0000256" key="4">
    <source>
        <dbReference type="ARBA" id="ARBA00022840"/>
    </source>
</evidence>
<feature type="transmembrane region" description="Helical" evidence="8">
    <location>
        <begin position="851"/>
        <end position="873"/>
    </location>
</feature>
<feature type="transmembrane region" description="Helical" evidence="8">
    <location>
        <begin position="736"/>
        <end position="759"/>
    </location>
</feature>
<dbReference type="PROSITE" id="PS50929">
    <property type="entry name" value="ABC_TM1F"/>
    <property type="match status" value="2"/>
</dbReference>
<comment type="caution">
    <text evidence="11">The sequence shown here is derived from an EMBL/GenBank/DDBJ whole genome shotgun (WGS) entry which is preliminary data.</text>
</comment>
<feature type="domain" description="ABC transporter" evidence="9">
    <location>
        <begin position="340"/>
        <end position="575"/>
    </location>
</feature>
<keyword evidence="5 8" id="KW-1133">Transmembrane helix</keyword>
<comment type="subcellular location">
    <subcellularLocation>
        <location evidence="1">Cell membrane</location>
        <topology evidence="1">Multi-pass membrane protein</topology>
    </subcellularLocation>
</comment>
<proteinExistence type="predicted"/>
<protein>
    <recommendedName>
        <fullName evidence="13">ABC transporter</fullName>
    </recommendedName>
</protein>
<feature type="region of interest" description="Disordered" evidence="7">
    <location>
        <begin position="673"/>
        <end position="717"/>
    </location>
</feature>
<dbReference type="SMART" id="SM00382">
    <property type="entry name" value="AAA"/>
    <property type="match status" value="2"/>
</dbReference>
<dbReference type="InterPro" id="IPR014216">
    <property type="entry name" value="ABC_transptr_CydD"/>
</dbReference>
<feature type="domain" description="ABC transporter" evidence="9">
    <location>
        <begin position="1196"/>
        <end position="1431"/>
    </location>
</feature>
<feature type="domain" description="ABC transmembrane type-1" evidence="10">
    <location>
        <begin position="23"/>
        <end position="306"/>
    </location>
</feature>
<dbReference type="EMBL" id="BNEK01000005">
    <property type="protein sequence ID" value="GHJ29893.1"/>
    <property type="molecule type" value="Genomic_DNA"/>
</dbReference>
<feature type="transmembrane region" description="Helical" evidence="8">
    <location>
        <begin position="771"/>
        <end position="790"/>
    </location>
</feature>
<dbReference type="Pfam" id="PF00005">
    <property type="entry name" value="ABC_tran"/>
    <property type="match status" value="2"/>
</dbReference>
<dbReference type="InterPro" id="IPR003439">
    <property type="entry name" value="ABC_transporter-like_ATP-bd"/>
</dbReference>
<evidence type="ECO:0000313" key="11">
    <source>
        <dbReference type="EMBL" id="GHJ29893.1"/>
    </source>
</evidence>
<keyword evidence="2 8" id="KW-0812">Transmembrane</keyword>
<dbReference type="SUPFAM" id="SSF90123">
    <property type="entry name" value="ABC transporter transmembrane region"/>
    <property type="match status" value="2"/>
</dbReference>
<evidence type="ECO:0000313" key="12">
    <source>
        <dbReference type="Proteomes" id="UP001054854"/>
    </source>
</evidence>
<feature type="transmembrane region" description="Helical" evidence="8">
    <location>
        <begin position="275"/>
        <end position="292"/>
    </location>
</feature>